<dbReference type="RefSeq" id="WP_205497109.1">
    <property type="nucleotide sequence ID" value="NZ_JAFHAP010000017.1"/>
</dbReference>
<evidence type="ECO:0000256" key="3">
    <source>
        <dbReference type="ARBA" id="ARBA00022741"/>
    </source>
</evidence>
<dbReference type="SUPFAM" id="SSF53613">
    <property type="entry name" value="Ribokinase-like"/>
    <property type="match status" value="1"/>
</dbReference>
<evidence type="ECO:0000256" key="4">
    <source>
        <dbReference type="ARBA" id="ARBA00022777"/>
    </source>
</evidence>
<dbReference type="CDD" id="cd01166">
    <property type="entry name" value="KdgK"/>
    <property type="match status" value="1"/>
</dbReference>
<dbReference type="PANTHER" id="PTHR43085:SF1">
    <property type="entry name" value="PSEUDOURIDINE KINASE-RELATED"/>
    <property type="match status" value="1"/>
</dbReference>
<feature type="domain" description="Carbohydrate kinase PfkB" evidence="6">
    <location>
        <begin position="2"/>
        <end position="298"/>
    </location>
</feature>
<evidence type="ECO:0000256" key="5">
    <source>
        <dbReference type="ARBA" id="ARBA00022840"/>
    </source>
</evidence>
<keyword evidence="2" id="KW-0808">Transferase</keyword>
<name>A0ABS2WMT2_9BACL</name>
<organism evidence="7 8">
    <name type="scientific">Polycladomyces zharkentensis</name>
    <dbReference type="NCBI Taxonomy" id="2807616"/>
    <lineage>
        <taxon>Bacteria</taxon>
        <taxon>Bacillati</taxon>
        <taxon>Bacillota</taxon>
        <taxon>Bacilli</taxon>
        <taxon>Bacillales</taxon>
        <taxon>Thermoactinomycetaceae</taxon>
        <taxon>Polycladomyces</taxon>
    </lineage>
</organism>
<keyword evidence="8" id="KW-1185">Reference proteome</keyword>
<reference evidence="7" key="1">
    <citation type="journal article" date="2024" name="Int. J. Syst. Evol. Microbiol.">
        <title>Polycladomyces zharkentensis sp. nov., a novel thermophilic cellulose- and starch-degrading member of the Bacillota from a geothermal aquifer in Kazakhstan.</title>
        <authorList>
            <person name="Mashzhan A."/>
            <person name="Kistaubayeva A."/>
            <person name="Javier-Lopez R."/>
            <person name="Bissenova U."/>
            <person name="Bissenbay A."/>
            <person name="Birkeland N.K."/>
        </authorList>
    </citation>
    <scope>NUCLEOTIDE SEQUENCE</scope>
    <source>
        <strain evidence="7">ZKZ2T</strain>
    </source>
</reference>
<evidence type="ECO:0000313" key="7">
    <source>
        <dbReference type="EMBL" id="MBN2910831.1"/>
    </source>
</evidence>
<dbReference type="GO" id="GO:0016301">
    <property type="term" value="F:kinase activity"/>
    <property type="evidence" value="ECO:0007669"/>
    <property type="project" value="UniProtKB-KW"/>
</dbReference>
<protein>
    <submittedName>
        <fullName evidence="7">Sugar kinase</fullName>
    </submittedName>
</protein>
<dbReference type="EMBL" id="JAFHAP010000017">
    <property type="protein sequence ID" value="MBN2910831.1"/>
    <property type="molecule type" value="Genomic_DNA"/>
</dbReference>
<keyword evidence="4 7" id="KW-0418">Kinase</keyword>
<gene>
    <name evidence="7" type="ORF">JQC72_15130</name>
</gene>
<dbReference type="Proteomes" id="UP001177120">
    <property type="component" value="Unassembled WGS sequence"/>
</dbReference>
<evidence type="ECO:0000256" key="2">
    <source>
        <dbReference type="ARBA" id="ARBA00022679"/>
    </source>
</evidence>
<keyword evidence="3" id="KW-0547">Nucleotide-binding</keyword>
<dbReference type="InterPro" id="IPR050306">
    <property type="entry name" value="PfkB_Carbo_kinase"/>
</dbReference>
<dbReference type="InterPro" id="IPR029056">
    <property type="entry name" value="Ribokinase-like"/>
</dbReference>
<dbReference type="PROSITE" id="PS00584">
    <property type="entry name" value="PFKB_KINASES_2"/>
    <property type="match status" value="1"/>
</dbReference>
<evidence type="ECO:0000313" key="8">
    <source>
        <dbReference type="Proteomes" id="UP001177120"/>
    </source>
</evidence>
<comment type="caution">
    <text evidence="7">The sequence shown here is derived from an EMBL/GenBank/DDBJ whole genome shotgun (WGS) entry which is preliminary data.</text>
</comment>
<dbReference type="Gene3D" id="3.40.1190.20">
    <property type="match status" value="1"/>
</dbReference>
<dbReference type="InterPro" id="IPR002173">
    <property type="entry name" value="Carboh/pur_kinase_PfkB_CS"/>
</dbReference>
<proteinExistence type="inferred from homology"/>
<evidence type="ECO:0000259" key="6">
    <source>
        <dbReference type="Pfam" id="PF00294"/>
    </source>
</evidence>
<dbReference type="Pfam" id="PF00294">
    <property type="entry name" value="PfkB"/>
    <property type="match status" value="1"/>
</dbReference>
<sequence length="316" mass="34159">MDVVTIGETMVLFTPKKMGLLRYARDFSLSIAGAESNVAIGLSRLGHRVGWISQLGQDEFGEAILAMMRGEGIDTSQVRMTPQAPTGLMFKEYVHKKELRVHYYRKPSAASLMGPELVNEEYIAQAKYLHLTGITPALSESCREAVFQAIRVAKKHGIKVVFDPNYRAKLWDADTAKRVLGQMAAQADIVLPGLDEGKLLVGENDAEAIAERFMEMGAQLVVVKRGAAGAYYLSKQGSGYVPGFPVEEVVDPVGAGDGFAAGLLSGMLEGLEVADAVKRACAVAAMVVMAQGDYEGLPLRETLLRFMNGSGQDVVR</sequence>
<keyword evidence="5" id="KW-0067">ATP-binding</keyword>
<evidence type="ECO:0000256" key="1">
    <source>
        <dbReference type="ARBA" id="ARBA00010688"/>
    </source>
</evidence>
<dbReference type="PANTHER" id="PTHR43085">
    <property type="entry name" value="HEXOKINASE FAMILY MEMBER"/>
    <property type="match status" value="1"/>
</dbReference>
<accession>A0ABS2WMT2</accession>
<comment type="similarity">
    <text evidence="1">Belongs to the carbohydrate kinase PfkB family.</text>
</comment>
<dbReference type="InterPro" id="IPR011611">
    <property type="entry name" value="PfkB_dom"/>
</dbReference>